<comment type="pathway">
    <text evidence="3">Sulfur metabolism; hydrogen sulfide biosynthesis; hydrogen sulfide from sulfite (NADPH route): step 1/1.</text>
</comment>
<keyword evidence="10" id="KW-0560">Oxidoreductase</keyword>
<dbReference type="EC" id="1.8.1.2" evidence="5"/>
<dbReference type="InterPro" id="IPR006066">
    <property type="entry name" value="NO2/SO3_Rdtase_FeS/sirohaem_BS"/>
</dbReference>
<proteinExistence type="inferred from homology"/>
<dbReference type="PANTHER" id="PTHR11493">
    <property type="entry name" value="SULFITE REDUCTASE [NADPH] SUBUNIT BETA-RELATED"/>
    <property type="match status" value="1"/>
</dbReference>
<evidence type="ECO:0000256" key="2">
    <source>
        <dbReference type="ARBA" id="ARBA00001966"/>
    </source>
</evidence>
<dbReference type="InterPro" id="IPR005117">
    <property type="entry name" value="NiRdtase/SiRdtase_haem-b_fer"/>
</dbReference>
<name>A0A1U7LIS8_NEOID</name>
<feature type="domain" description="Nitrite/Sulfite reductase ferredoxin-like" evidence="15">
    <location>
        <begin position="149"/>
        <end position="219"/>
    </location>
</feature>
<evidence type="ECO:0000259" key="15">
    <source>
        <dbReference type="Pfam" id="PF03460"/>
    </source>
</evidence>
<comment type="similarity">
    <text evidence="4">Belongs to the nitrite and sulfite reductase 4Fe-4S domain family.</text>
</comment>
<comment type="cofactor">
    <cofactor evidence="1">
        <name>siroheme</name>
        <dbReference type="ChEBI" id="CHEBI:60052"/>
    </cofactor>
</comment>
<reference evidence="16 17" key="1">
    <citation type="submission" date="2016-04" db="EMBL/GenBank/DDBJ databases">
        <title>Evolutionary innovation and constraint leading to complex multicellularity in the Ascomycota.</title>
        <authorList>
            <person name="Cisse O."/>
            <person name="Nguyen A."/>
            <person name="Hewitt D.A."/>
            <person name="Jedd G."/>
            <person name="Stajich J.E."/>
        </authorList>
    </citation>
    <scope>NUCLEOTIDE SEQUENCE [LARGE SCALE GENOMIC DNA]</scope>
    <source>
        <strain evidence="16 17">DAH-3</strain>
    </source>
</reference>
<evidence type="ECO:0000256" key="5">
    <source>
        <dbReference type="ARBA" id="ARBA00012604"/>
    </source>
</evidence>
<dbReference type="Gene3D" id="3.30.413.10">
    <property type="entry name" value="Sulfite Reductase Hemoprotein, domain 1"/>
    <property type="match status" value="2"/>
</dbReference>
<gene>
    <name evidence="16" type="ORF">NEOLI_004411</name>
</gene>
<keyword evidence="7" id="KW-0349">Heme</keyword>
<sequence length="381" mass="43156">MEPLYGPTYLPRKFKLGIAIPPSNDVDVYTNDVGFIAIVRDGNLSGFNVTIGGGMGMTHNNMKTYPRLGDLIGFVSPDQAIDVAEKIMLVQRDHGDRKNRKHARLKYTIDDHGVEWFVKEVEKRLNYDLKPAQPFSFDSNVDKFGWRRTEDGKYHFCMFIENGRVCDEARFSMKAGLREIASYFQHDEEFRFRLTANQHLYLCNISEGKLVDVKNLLAKWALDNLAHSGLRLSSSSCVLVALPTCGLAMAESERYLPLLVSKVENILEEEGLRHDSIVMRMTGCPNGCARPWVAEIAFVGKAPDTYNMYLGGGYYGQRLNKLFKASISEEQILESLKPLIKKYATERKYGERFGDWTIRAGVIQATLNGQDFHNGVAEDEE</sequence>
<evidence type="ECO:0000256" key="6">
    <source>
        <dbReference type="ARBA" id="ARBA00022485"/>
    </source>
</evidence>
<evidence type="ECO:0000256" key="9">
    <source>
        <dbReference type="ARBA" id="ARBA00022857"/>
    </source>
</evidence>
<dbReference type="SUPFAM" id="SSF55124">
    <property type="entry name" value="Nitrite/Sulfite reductase N-terminal domain-like"/>
    <property type="match status" value="1"/>
</dbReference>
<dbReference type="PANTHER" id="PTHR11493:SF47">
    <property type="entry name" value="SULFITE REDUCTASE [NADPH] SUBUNIT BETA"/>
    <property type="match status" value="1"/>
</dbReference>
<keyword evidence="9" id="KW-0521">NADP</keyword>
<keyword evidence="11" id="KW-0408">Iron</keyword>
<comment type="caution">
    <text evidence="16">The sequence shown here is derived from an EMBL/GenBank/DDBJ whole genome shotgun (WGS) entry which is preliminary data.</text>
</comment>
<dbReference type="SUPFAM" id="SSF56014">
    <property type="entry name" value="Nitrite and sulphite reductase 4Fe-4S domain-like"/>
    <property type="match status" value="2"/>
</dbReference>
<dbReference type="GO" id="GO:0051539">
    <property type="term" value="F:4 iron, 4 sulfur cluster binding"/>
    <property type="evidence" value="ECO:0007669"/>
    <property type="project" value="UniProtKB-KW"/>
</dbReference>
<evidence type="ECO:0000256" key="10">
    <source>
        <dbReference type="ARBA" id="ARBA00023002"/>
    </source>
</evidence>
<evidence type="ECO:0000256" key="3">
    <source>
        <dbReference type="ARBA" id="ARBA00004774"/>
    </source>
</evidence>
<dbReference type="GO" id="GO:0004783">
    <property type="term" value="F:sulfite reductase (NADPH) activity"/>
    <property type="evidence" value="ECO:0007669"/>
    <property type="project" value="UniProtKB-EC"/>
</dbReference>
<keyword evidence="6" id="KW-0004">4Fe-4S</keyword>
<dbReference type="InterPro" id="IPR045854">
    <property type="entry name" value="NO2/SO3_Rdtase_4Fe4S_sf"/>
</dbReference>
<evidence type="ECO:0000256" key="4">
    <source>
        <dbReference type="ARBA" id="ARBA00010429"/>
    </source>
</evidence>
<dbReference type="InterPro" id="IPR006067">
    <property type="entry name" value="NO2/SO3_Rdtase_4Fe4S_dom"/>
</dbReference>
<accession>A0A1U7LIS8</accession>
<dbReference type="STRING" id="1198029.A0A1U7LIS8"/>
<evidence type="ECO:0000256" key="13">
    <source>
        <dbReference type="ARBA" id="ARBA00052219"/>
    </source>
</evidence>
<protein>
    <recommendedName>
        <fullName evidence="5">assimilatory sulfite reductase (NADPH)</fullName>
        <ecNumber evidence="5">1.8.1.2</ecNumber>
    </recommendedName>
</protein>
<keyword evidence="8" id="KW-0479">Metal-binding</keyword>
<dbReference type="GO" id="GO:0046872">
    <property type="term" value="F:metal ion binding"/>
    <property type="evidence" value="ECO:0007669"/>
    <property type="project" value="UniProtKB-KW"/>
</dbReference>
<evidence type="ECO:0000256" key="12">
    <source>
        <dbReference type="ARBA" id="ARBA00023014"/>
    </source>
</evidence>
<comment type="catalytic activity">
    <reaction evidence="13">
        <text>hydrogen sulfide + 3 NADP(+) + 3 H2O = sulfite + 3 NADPH + 4 H(+)</text>
        <dbReference type="Rhea" id="RHEA:13801"/>
        <dbReference type="ChEBI" id="CHEBI:15377"/>
        <dbReference type="ChEBI" id="CHEBI:15378"/>
        <dbReference type="ChEBI" id="CHEBI:17359"/>
        <dbReference type="ChEBI" id="CHEBI:29919"/>
        <dbReference type="ChEBI" id="CHEBI:57783"/>
        <dbReference type="ChEBI" id="CHEBI:58349"/>
        <dbReference type="EC" id="1.8.1.2"/>
    </reaction>
</comment>
<keyword evidence="17" id="KW-1185">Reference proteome</keyword>
<evidence type="ECO:0000256" key="8">
    <source>
        <dbReference type="ARBA" id="ARBA00022723"/>
    </source>
</evidence>
<evidence type="ECO:0000313" key="16">
    <source>
        <dbReference type="EMBL" id="OLL22452.1"/>
    </source>
</evidence>
<evidence type="ECO:0000313" key="17">
    <source>
        <dbReference type="Proteomes" id="UP000186594"/>
    </source>
</evidence>
<dbReference type="Proteomes" id="UP000186594">
    <property type="component" value="Unassembled WGS sequence"/>
</dbReference>
<dbReference type="PRINTS" id="PR00397">
    <property type="entry name" value="SIROHAEM"/>
</dbReference>
<dbReference type="Pfam" id="PF03460">
    <property type="entry name" value="NIR_SIR_ferr"/>
    <property type="match status" value="1"/>
</dbReference>
<dbReference type="PROSITE" id="PS00365">
    <property type="entry name" value="NIR_SIR"/>
    <property type="match status" value="1"/>
</dbReference>
<comment type="cofactor">
    <cofactor evidence="2">
        <name>[4Fe-4S] cluster</name>
        <dbReference type="ChEBI" id="CHEBI:49883"/>
    </cofactor>
</comment>
<dbReference type="FunFam" id="3.30.413.10:FF:000003">
    <property type="entry name" value="Sulfite reductase [NADPH] hemoprotein beta-component"/>
    <property type="match status" value="1"/>
</dbReference>
<dbReference type="NCBIfam" id="NF010029">
    <property type="entry name" value="PRK13504.1"/>
    <property type="match status" value="1"/>
</dbReference>
<dbReference type="InterPro" id="IPR036136">
    <property type="entry name" value="Nit/Sulf_reduc_fer-like_dom_sf"/>
</dbReference>
<evidence type="ECO:0000256" key="11">
    <source>
        <dbReference type="ARBA" id="ARBA00023004"/>
    </source>
</evidence>
<evidence type="ECO:0000256" key="7">
    <source>
        <dbReference type="ARBA" id="ARBA00022617"/>
    </source>
</evidence>
<dbReference type="GO" id="GO:0000103">
    <property type="term" value="P:sulfate assimilation"/>
    <property type="evidence" value="ECO:0007669"/>
    <property type="project" value="UniProtKB-ARBA"/>
</dbReference>
<dbReference type="GO" id="GO:0050311">
    <property type="term" value="F:sulfite reductase (ferredoxin) activity"/>
    <property type="evidence" value="ECO:0007669"/>
    <property type="project" value="TreeGrafter"/>
</dbReference>
<keyword evidence="12" id="KW-0411">Iron-sulfur</keyword>
<evidence type="ECO:0000256" key="1">
    <source>
        <dbReference type="ARBA" id="ARBA00001929"/>
    </source>
</evidence>
<evidence type="ECO:0000259" key="14">
    <source>
        <dbReference type="Pfam" id="PF01077"/>
    </source>
</evidence>
<dbReference type="Pfam" id="PF01077">
    <property type="entry name" value="NIR_SIR"/>
    <property type="match status" value="1"/>
</dbReference>
<dbReference type="GO" id="GO:0020037">
    <property type="term" value="F:heme binding"/>
    <property type="evidence" value="ECO:0007669"/>
    <property type="project" value="InterPro"/>
</dbReference>
<dbReference type="InterPro" id="IPR045169">
    <property type="entry name" value="NO2/SO3_Rdtase_4Fe4S_prot"/>
</dbReference>
<dbReference type="GO" id="GO:0009337">
    <property type="term" value="C:sulfite reductase complex (NADPH)"/>
    <property type="evidence" value="ECO:0007669"/>
    <property type="project" value="TreeGrafter"/>
</dbReference>
<organism evidence="16 17">
    <name type="scientific">Neolecta irregularis (strain DAH-3)</name>
    <dbReference type="NCBI Taxonomy" id="1198029"/>
    <lineage>
        <taxon>Eukaryota</taxon>
        <taxon>Fungi</taxon>
        <taxon>Dikarya</taxon>
        <taxon>Ascomycota</taxon>
        <taxon>Taphrinomycotina</taxon>
        <taxon>Neolectales</taxon>
        <taxon>Neolectaceae</taxon>
        <taxon>Neolecta</taxon>
    </lineage>
</organism>
<feature type="domain" description="Nitrite/sulphite reductase 4Fe-4S" evidence="14">
    <location>
        <begin position="2"/>
        <end position="126"/>
    </location>
</feature>
<dbReference type="OrthoDB" id="1688044at2759"/>
<dbReference type="AlphaFoldDB" id="A0A1U7LIS8"/>
<dbReference type="EMBL" id="LXFE01003272">
    <property type="protein sequence ID" value="OLL22452.1"/>
    <property type="molecule type" value="Genomic_DNA"/>
</dbReference>